<feature type="active site" description="Proton donor" evidence="10 12">
    <location>
        <position position="174"/>
    </location>
</feature>
<dbReference type="InterPro" id="IPR026019">
    <property type="entry name" value="Ribul_P_3_epim"/>
</dbReference>
<keyword evidence="13" id="KW-0862">Zinc</keyword>
<dbReference type="Pfam" id="PF00834">
    <property type="entry name" value="Ribul_P_3_epim"/>
    <property type="match status" value="1"/>
</dbReference>
<reference evidence="15 16" key="1">
    <citation type="submission" date="2020-02" db="EMBL/GenBank/DDBJ databases">
        <authorList>
            <person name="Kim Y.B."/>
            <person name="Roh S.W."/>
        </authorList>
    </citation>
    <scope>NUCLEOTIDE SEQUENCE [LARGE SCALE GENOMIC DNA]</scope>
    <source>
        <strain evidence="15 16">DSM 103574</strain>
    </source>
</reference>
<evidence type="ECO:0000256" key="4">
    <source>
        <dbReference type="ARBA" id="ARBA00001947"/>
    </source>
</evidence>
<dbReference type="InterPro" id="IPR000056">
    <property type="entry name" value="Ribul_P_3_epim-like"/>
</dbReference>
<dbReference type="Gene3D" id="3.20.20.70">
    <property type="entry name" value="Aldolase class I"/>
    <property type="match status" value="1"/>
</dbReference>
<keyword evidence="10 11" id="KW-0119">Carbohydrate metabolism</keyword>
<dbReference type="KEGG" id="abut:Ami103574_11740"/>
<dbReference type="NCBIfam" id="TIGR01163">
    <property type="entry name" value="rpe"/>
    <property type="match status" value="1"/>
</dbReference>
<evidence type="ECO:0000256" key="13">
    <source>
        <dbReference type="PIRSR" id="PIRSR001461-2"/>
    </source>
</evidence>
<protein>
    <recommendedName>
        <fullName evidence="7 10">Ribulose-phosphate 3-epimerase</fullName>
        <ecNumber evidence="7 10">5.1.3.1</ecNumber>
    </recommendedName>
</protein>
<evidence type="ECO:0000256" key="11">
    <source>
        <dbReference type="PIRNR" id="PIRNR001461"/>
    </source>
</evidence>
<evidence type="ECO:0000313" key="15">
    <source>
        <dbReference type="EMBL" id="QIB69952.1"/>
    </source>
</evidence>
<dbReference type="InterPro" id="IPR011060">
    <property type="entry name" value="RibuloseP-bd_barrel"/>
</dbReference>
<comment type="cofactor">
    <cofactor evidence="10 13">
        <name>a divalent metal cation</name>
        <dbReference type="ChEBI" id="CHEBI:60240"/>
    </cofactor>
    <text evidence="10 13">Binds 1 divalent metal cation per subunit.</text>
</comment>
<feature type="binding site" evidence="10 14">
    <location>
        <position position="65"/>
    </location>
    <ligand>
        <name>substrate</name>
    </ligand>
</feature>
<feature type="binding site" evidence="10">
    <location>
        <begin position="174"/>
        <end position="176"/>
    </location>
    <ligand>
        <name>substrate</name>
    </ligand>
</feature>
<proteinExistence type="inferred from homology"/>
<evidence type="ECO:0000256" key="14">
    <source>
        <dbReference type="PIRSR" id="PIRSR001461-3"/>
    </source>
</evidence>
<feature type="binding site" evidence="10 13">
    <location>
        <position position="34"/>
    </location>
    <ligand>
        <name>a divalent metal cation</name>
        <dbReference type="ChEBI" id="CHEBI:60240"/>
    </ligand>
</feature>
<keyword evidence="16" id="KW-1185">Reference proteome</keyword>
<comment type="cofactor">
    <cofactor evidence="5">
        <name>Fe(2+)</name>
        <dbReference type="ChEBI" id="CHEBI:29033"/>
    </cofactor>
</comment>
<dbReference type="PIRSF" id="PIRSF001461">
    <property type="entry name" value="RPE"/>
    <property type="match status" value="1"/>
</dbReference>
<keyword evidence="13" id="KW-0170">Cobalt</keyword>
<accession>A0A858BX11</accession>
<gene>
    <name evidence="10" type="primary">rpe</name>
    <name evidence="15" type="ORF">Ami103574_11740</name>
</gene>
<name>A0A858BX11_9FIRM</name>
<comment type="similarity">
    <text evidence="6 10 11">Belongs to the ribulose-phosphate 3-epimerase family.</text>
</comment>
<dbReference type="NCBIfam" id="NF004076">
    <property type="entry name" value="PRK05581.1-4"/>
    <property type="match status" value="1"/>
</dbReference>
<dbReference type="EMBL" id="CP048649">
    <property type="protein sequence ID" value="QIB69952.1"/>
    <property type="molecule type" value="Genomic_DNA"/>
</dbReference>
<feature type="binding site" evidence="10 13">
    <location>
        <position position="65"/>
    </location>
    <ligand>
        <name>a divalent metal cation</name>
        <dbReference type="ChEBI" id="CHEBI:60240"/>
    </ligand>
</feature>
<feature type="binding site" evidence="14">
    <location>
        <position position="176"/>
    </location>
    <ligand>
        <name>substrate</name>
    </ligand>
</feature>
<comment type="cofactor">
    <cofactor evidence="4">
        <name>Zn(2+)</name>
        <dbReference type="ChEBI" id="CHEBI:29105"/>
    </cofactor>
</comment>
<dbReference type="SUPFAM" id="SSF51366">
    <property type="entry name" value="Ribulose-phoshate binding barrel"/>
    <property type="match status" value="1"/>
</dbReference>
<sequence>MVRLAPSILSADFSRLGEQVHLIEKAGAQVIHVDVMDGHFVPNISYGATVMKSLCGKTALPFDVHLMIENPDQYIEDFVTDQTEFIVVHQEACPHLHRTIQHIKSLGVKAGVSINPGTSLSTLDFILEEVDLVLVMSVNPGFGGQKFIPSSLAKVEALKQIKDMHGLNYEIEIDGGIGLDNVKEVIDAGVELVVAGSAVFGAPDVEARVKEFLDIFVG</sequence>
<evidence type="ECO:0000256" key="7">
    <source>
        <dbReference type="ARBA" id="ARBA00013188"/>
    </source>
</evidence>
<evidence type="ECO:0000256" key="9">
    <source>
        <dbReference type="ARBA" id="ARBA00023235"/>
    </source>
</evidence>
<evidence type="ECO:0000313" key="16">
    <source>
        <dbReference type="Proteomes" id="UP000466848"/>
    </source>
</evidence>
<evidence type="ECO:0000256" key="1">
    <source>
        <dbReference type="ARBA" id="ARBA00001782"/>
    </source>
</evidence>
<feature type="binding site" evidence="10 14">
    <location>
        <begin position="196"/>
        <end position="197"/>
    </location>
    <ligand>
        <name>substrate</name>
    </ligand>
</feature>
<comment type="cofactor">
    <cofactor evidence="2">
        <name>Mn(2+)</name>
        <dbReference type="ChEBI" id="CHEBI:29035"/>
    </cofactor>
</comment>
<comment type="pathway">
    <text evidence="10">Carbohydrate degradation.</text>
</comment>
<dbReference type="EC" id="5.1.3.1" evidence="7 10"/>
<dbReference type="GO" id="GO:0046872">
    <property type="term" value="F:metal ion binding"/>
    <property type="evidence" value="ECO:0007669"/>
    <property type="project" value="UniProtKB-UniRule"/>
</dbReference>
<dbReference type="InterPro" id="IPR013785">
    <property type="entry name" value="Aldolase_TIM"/>
</dbReference>
<dbReference type="GO" id="GO:0004750">
    <property type="term" value="F:D-ribulose-phosphate 3-epimerase activity"/>
    <property type="evidence" value="ECO:0007669"/>
    <property type="project" value="UniProtKB-UniRule"/>
</dbReference>
<evidence type="ECO:0000256" key="5">
    <source>
        <dbReference type="ARBA" id="ARBA00001954"/>
    </source>
</evidence>
<dbReference type="GO" id="GO:0019323">
    <property type="term" value="P:pentose catabolic process"/>
    <property type="evidence" value="ECO:0007669"/>
    <property type="project" value="UniProtKB-UniRule"/>
</dbReference>
<feature type="active site" description="Proton acceptor" evidence="10 12">
    <location>
        <position position="34"/>
    </location>
</feature>
<feature type="binding site" evidence="10 13">
    <location>
        <position position="32"/>
    </location>
    <ligand>
        <name>a divalent metal cation</name>
        <dbReference type="ChEBI" id="CHEBI:60240"/>
    </ligand>
</feature>
<dbReference type="HAMAP" id="MF_02227">
    <property type="entry name" value="RPE"/>
    <property type="match status" value="1"/>
</dbReference>
<evidence type="ECO:0000256" key="10">
    <source>
        <dbReference type="HAMAP-Rule" id="MF_02227"/>
    </source>
</evidence>
<dbReference type="AlphaFoldDB" id="A0A858BX11"/>
<comment type="catalytic activity">
    <reaction evidence="1 10 11">
        <text>D-ribulose 5-phosphate = D-xylulose 5-phosphate</text>
        <dbReference type="Rhea" id="RHEA:13677"/>
        <dbReference type="ChEBI" id="CHEBI:57737"/>
        <dbReference type="ChEBI" id="CHEBI:58121"/>
        <dbReference type="EC" id="5.1.3.1"/>
    </reaction>
</comment>
<keyword evidence="9 10" id="KW-0413">Isomerase</keyword>
<evidence type="ECO:0000256" key="3">
    <source>
        <dbReference type="ARBA" id="ARBA00001941"/>
    </source>
</evidence>
<dbReference type="PROSITE" id="PS01086">
    <property type="entry name" value="RIBUL_P_3_EPIMER_2"/>
    <property type="match status" value="1"/>
</dbReference>
<dbReference type="Proteomes" id="UP000466848">
    <property type="component" value="Chromosome"/>
</dbReference>
<evidence type="ECO:0000256" key="12">
    <source>
        <dbReference type="PIRSR" id="PIRSR001461-1"/>
    </source>
</evidence>
<evidence type="ECO:0000256" key="2">
    <source>
        <dbReference type="ARBA" id="ARBA00001936"/>
    </source>
</evidence>
<feature type="binding site" evidence="10 13">
    <location>
        <position position="174"/>
    </location>
    <ligand>
        <name>a divalent metal cation</name>
        <dbReference type="ChEBI" id="CHEBI:60240"/>
    </ligand>
</feature>
<keyword evidence="8 10" id="KW-0479">Metal-binding</keyword>
<evidence type="ECO:0000256" key="8">
    <source>
        <dbReference type="ARBA" id="ARBA00022723"/>
    </source>
</evidence>
<dbReference type="GO" id="GO:0005737">
    <property type="term" value="C:cytoplasm"/>
    <property type="evidence" value="ECO:0007669"/>
    <property type="project" value="UniProtKB-ARBA"/>
</dbReference>
<dbReference type="CDD" id="cd00429">
    <property type="entry name" value="RPE"/>
    <property type="match status" value="1"/>
</dbReference>
<dbReference type="RefSeq" id="WP_163067192.1">
    <property type="nucleotide sequence ID" value="NZ_CP048649.1"/>
</dbReference>
<dbReference type="FunFam" id="3.20.20.70:FF:000004">
    <property type="entry name" value="Ribulose-phosphate 3-epimerase"/>
    <property type="match status" value="1"/>
</dbReference>
<comment type="cofactor">
    <cofactor evidence="3">
        <name>Co(2+)</name>
        <dbReference type="ChEBI" id="CHEBI:48828"/>
    </cofactor>
</comment>
<comment type="function">
    <text evidence="10">Catalyzes the reversible epimerization of D-ribulose 5-phosphate to D-xylulose 5-phosphate.</text>
</comment>
<dbReference type="GO" id="GO:0006098">
    <property type="term" value="P:pentose-phosphate shunt"/>
    <property type="evidence" value="ECO:0007669"/>
    <property type="project" value="UniProtKB-UniRule"/>
</dbReference>
<organism evidence="15 16">
    <name type="scientific">Aminipila butyrica</name>
    <dbReference type="NCBI Taxonomy" id="433296"/>
    <lineage>
        <taxon>Bacteria</taxon>
        <taxon>Bacillati</taxon>
        <taxon>Bacillota</taxon>
        <taxon>Clostridia</taxon>
        <taxon>Peptostreptococcales</taxon>
        <taxon>Anaerovoracaceae</taxon>
        <taxon>Aminipila</taxon>
    </lineage>
</organism>
<keyword evidence="13" id="KW-0464">Manganese</keyword>
<evidence type="ECO:0000256" key="6">
    <source>
        <dbReference type="ARBA" id="ARBA00009541"/>
    </source>
</evidence>
<dbReference type="PROSITE" id="PS01085">
    <property type="entry name" value="RIBUL_P_3_EPIMER_1"/>
    <property type="match status" value="1"/>
</dbReference>
<feature type="binding site" evidence="10 14">
    <location>
        <position position="7"/>
    </location>
    <ligand>
        <name>substrate</name>
    </ligand>
</feature>
<feature type="binding site" evidence="10 14">
    <location>
        <begin position="141"/>
        <end position="144"/>
    </location>
    <ligand>
        <name>substrate</name>
    </ligand>
</feature>
<dbReference type="PANTHER" id="PTHR11749">
    <property type="entry name" value="RIBULOSE-5-PHOSPHATE-3-EPIMERASE"/>
    <property type="match status" value="1"/>
</dbReference>